<gene>
    <name evidence="1" type="ORF">Pcinc_016486</name>
</gene>
<dbReference type="AlphaFoldDB" id="A0AAE1KPI3"/>
<dbReference type="GO" id="GO:0032543">
    <property type="term" value="P:mitochondrial translation"/>
    <property type="evidence" value="ECO:0007669"/>
    <property type="project" value="TreeGrafter"/>
</dbReference>
<evidence type="ECO:0008006" key="3">
    <source>
        <dbReference type="Google" id="ProtNLM"/>
    </source>
</evidence>
<dbReference type="Proteomes" id="UP001286313">
    <property type="component" value="Unassembled WGS sequence"/>
</dbReference>
<dbReference type="GO" id="GO:0005763">
    <property type="term" value="C:mitochondrial small ribosomal subunit"/>
    <property type="evidence" value="ECO:0007669"/>
    <property type="project" value="InterPro"/>
</dbReference>
<accession>A0AAE1KPI3</accession>
<comment type="caution">
    <text evidence="1">The sequence shown here is derived from an EMBL/GenBank/DDBJ whole genome shotgun (WGS) entry which is preliminary data.</text>
</comment>
<evidence type="ECO:0000313" key="2">
    <source>
        <dbReference type="Proteomes" id="UP001286313"/>
    </source>
</evidence>
<protein>
    <recommendedName>
        <fullName evidence="3">Mitochondrial ribosomal protein S17</fullName>
    </recommendedName>
</protein>
<dbReference type="Gene3D" id="2.40.50.140">
    <property type="entry name" value="Nucleic acid-binding proteins"/>
    <property type="match status" value="1"/>
</dbReference>
<dbReference type="GO" id="GO:0003735">
    <property type="term" value="F:structural constituent of ribosome"/>
    <property type="evidence" value="ECO:0007669"/>
    <property type="project" value="InterPro"/>
</dbReference>
<keyword evidence="2" id="KW-1185">Reference proteome</keyword>
<reference evidence="1" key="1">
    <citation type="submission" date="2023-10" db="EMBL/GenBank/DDBJ databases">
        <title>Genome assemblies of two species of porcelain crab, Petrolisthes cinctipes and Petrolisthes manimaculis (Anomura: Porcellanidae).</title>
        <authorList>
            <person name="Angst P."/>
        </authorList>
    </citation>
    <scope>NUCLEOTIDE SEQUENCE</scope>
    <source>
        <strain evidence="1">PB745_01</strain>
        <tissue evidence="1">Gill</tissue>
    </source>
</reference>
<dbReference type="InterPro" id="IPR039193">
    <property type="entry name" value="Ribosomal_uS17m_metazoa"/>
</dbReference>
<name>A0AAE1KPI3_PETCI</name>
<dbReference type="InterPro" id="IPR012340">
    <property type="entry name" value="NA-bd_OB-fold"/>
</dbReference>
<organism evidence="1 2">
    <name type="scientific">Petrolisthes cinctipes</name>
    <name type="common">Flat porcelain crab</name>
    <dbReference type="NCBI Taxonomy" id="88211"/>
    <lineage>
        <taxon>Eukaryota</taxon>
        <taxon>Metazoa</taxon>
        <taxon>Ecdysozoa</taxon>
        <taxon>Arthropoda</taxon>
        <taxon>Crustacea</taxon>
        <taxon>Multicrustacea</taxon>
        <taxon>Malacostraca</taxon>
        <taxon>Eumalacostraca</taxon>
        <taxon>Eucarida</taxon>
        <taxon>Decapoda</taxon>
        <taxon>Pleocyemata</taxon>
        <taxon>Anomura</taxon>
        <taxon>Galatheoidea</taxon>
        <taxon>Porcellanidae</taxon>
        <taxon>Petrolisthes</taxon>
    </lineage>
</organism>
<dbReference type="SUPFAM" id="SSF50249">
    <property type="entry name" value="Nucleic acid-binding proteins"/>
    <property type="match status" value="1"/>
</dbReference>
<sequence>MMAKSLARSALFVGKCIAHELKGAAKVEVRLLELDENLHMYFPSFQHYFADDPKEECKTGDIVLIRELPEKKTVLITHSVEKMLYKLGDVTDPITGKNVIMSKYRDQIKERNEQFGPGEGDAGGFNYEEAPPRGWQEGKKDFSHRVGYKAWHVFEPGHPLHDDPAAS</sequence>
<dbReference type="PANTHER" id="PTHR24088">
    <property type="entry name" value="28S RIBOSOMAL PROTEIN S17, MITOCHONDRIAL"/>
    <property type="match status" value="1"/>
</dbReference>
<dbReference type="EMBL" id="JAWQEG010001513">
    <property type="protein sequence ID" value="KAK3878948.1"/>
    <property type="molecule type" value="Genomic_DNA"/>
</dbReference>
<evidence type="ECO:0000313" key="1">
    <source>
        <dbReference type="EMBL" id="KAK3878948.1"/>
    </source>
</evidence>
<dbReference type="PANTHER" id="PTHR24088:SF0">
    <property type="entry name" value="SMALL RIBOSOMAL SUBUNIT PROTEIN US17M"/>
    <property type="match status" value="1"/>
</dbReference>
<proteinExistence type="predicted"/>